<evidence type="ECO:0000256" key="1">
    <source>
        <dbReference type="SAM" id="Coils"/>
    </source>
</evidence>
<evidence type="ECO:0000256" key="2">
    <source>
        <dbReference type="SAM" id="MobiDB-lite"/>
    </source>
</evidence>
<gene>
    <name evidence="3" type="ORF">HINF_LOCUS52054</name>
    <name evidence="4" type="ORF">HINF_LOCUS54193</name>
</gene>
<protein>
    <submittedName>
        <fullName evidence="4">Hypothetical_protein</fullName>
    </submittedName>
</protein>
<organism evidence="3">
    <name type="scientific">Hexamita inflata</name>
    <dbReference type="NCBI Taxonomy" id="28002"/>
    <lineage>
        <taxon>Eukaryota</taxon>
        <taxon>Metamonada</taxon>
        <taxon>Diplomonadida</taxon>
        <taxon>Hexamitidae</taxon>
        <taxon>Hexamitinae</taxon>
        <taxon>Hexamita</taxon>
    </lineage>
</organism>
<reference evidence="4 5" key="2">
    <citation type="submission" date="2024-07" db="EMBL/GenBank/DDBJ databases">
        <authorList>
            <person name="Akdeniz Z."/>
        </authorList>
    </citation>
    <scope>NUCLEOTIDE SEQUENCE [LARGE SCALE GENOMIC DNA]</scope>
</reference>
<evidence type="ECO:0000313" key="4">
    <source>
        <dbReference type="EMBL" id="CAL6069886.1"/>
    </source>
</evidence>
<dbReference type="EMBL" id="CATOUU010000976">
    <property type="protein sequence ID" value="CAI9964409.1"/>
    <property type="molecule type" value="Genomic_DNA"/>
</dbReference>
<comment type="caution">
    <text evidence="3">The sequence shown here is derived from an EMBL/GenBank/DDBJ whole genome shotgun (WGS) entry which is preliminary data.</text>
</comment>
<dbReference type="AlphaFoldDB" id="A0AA86QR43"/>
<name>A0AA86QR43_9EUKA</name>
<feature type="region of interest" description="Disordered" evidence="2">
    <location>
        <begin position="95"/>
        <end position="114"/>
    </location>
</feature>
<dbReference type="Proteomes" id="UP001642409">
    <property type="component" value="Unassembled WGS sequence"/>
</dbReference>
<proteinExistence type="predicted"/>
<evidence type="ECO:0000313" key="3">
    <source>
        <dbReference type="EMBL" id="CAI9964409.1"/>
    </source>
</evidence>
<accession>A0AA86QR43</accession>
<reference evidence="3" key="1">
    <citation type="submission" date="2023-06" db="EMBL/GenBank/DDBJ databases">
        <authorList>
            <person name="Kurt Z."/>
        </authorList>
    </citation>
    <scope>NUCLEOTIDE SEQUENCE</scope>
</reference>
<feature type="coiled-coil region" evidence="1">
    <location>
        <begin position="353"/>
        <end position="387"/>
    </location>
</feature>
<keyword evidence="1" id="KW-0175">Coiled coil</keyword>
<sequence>MNLKYQHLRNRTREMSREMSRNSSIQSIINQSSQINLKQLQNENVDNITLFEQPEEQVQTLIDELPPRTIQSQNSLTPQVGQLSKMAQQYSSYQFNYSGNSSENKSSSSDLPDNYKQLSRLSQLAKSQASLNVSLNKVSSINLSSSPENLSLFMDKNQSNNKTSILAKKAVNASKIKENLMQIVVENGEQLVQLIEFSLELNKSTLFEESVDIKILNEMQQMVSLTIKDEFYDKVKDIIYNHISKSNKPPEFSIANSNENSNNSNQEIQSIQFDSHQEQSYSVLMDDPHSKEKSSNVLEAQQQLETVVSQELSHQQRVQNILKLIKDQEQLQLESVQNIQPKNINQKEQEKMYKQLIKFNKQVQKQIAKMQKQQQKLLNNIEMLKQQEMMMVDLYRMQFANNSMLTHITYNIVINMQNMPDNSYLLLSDCFNELMKNISIKQQTNKDVSIVCNDSELDQVKQYLNLIEINDKKLTYRIDIERYDGKQKDIEQQLNYVVIVNMKGLPKYYSSIFYEHFQEIVQCISIKVLRNNNIEIVCQKQQLENVKNAVSIKVDNQILQFTYKMK</sequence>
<evidence type="ECO:0000313" key="5">
    <source>
        <dbReference type="Proteomes" id="UP001642409"/>
    </source>
</evidence>
<keyword evidence="5" id="KW-1185">Reference proteome</keyword>
<feature type="compositionally biased region" description="Low complexity" evidence="2">
    <location>
        <begin position="96"/>
        <end position="109"/>
    </location>
</feature>
<dbReference type="EMBL" id="CAXDID020000280">
    <property type="protein sequence ID" value="CAL6069886.1"/>
    <property type="molecule type" value="Genomic_DNA"/>
</dbReference>